<feature type="transmembrane region" description="Helical" evidence="6">
    <location>
        <begin position="117"/>
        <end position="136"/>
    </location>
</feature>
<keyword evidence="3 6" id="KW-0812">Transmembrane</keyword>
<evidence type="ECO:0000256" key="5">
    <source>
        <dbReference type="ARBA" id="ARBA00023136"/>
    </source>
</evidence>
<reference evidence="7" key="1">
    <citation type="submission" date="2021-10" db="EMBL/GenBank/DDBJ databases">
        <title>Novel species in genus Arthrobacter.</title>
        <authorList>
            <person name="Liu Y."/>
        </authorList>
    </citation>
    <scope>NUCLEOTIDE SEQUENCE</scope>
    <source>
        <strain evidence="7">Zg-Y453</strain>
    </source>
</reference>
<sequence length="250" mass="26025">MHNHGDFPAESLFLIPAVAAVAAYWAGAVSKKSGHWPAWRLVSFLAGVLTVLLTVLEPIAGWAHVDLTALSLSHVLAGMAGPLLLVLSRPVALAMKTLDDVPASRLRRLVNGPAARFLTHPVAATVLVAGGMWAMFHTGLFTAMQQSMPVHWLVTVYLAATGCLFTAAVLGTGPVRHSFPLRAGALLAAAVVHAGLAGWLWLAPPDGAGNTAAGALVLLLAGIAVQGILGWILLGQQLGPARLLPQIRRA</sequence>
<dbReference type="Pfam" id="PF09678">
    <property type="entry name" value="Caa3_CtaG"/>
    <property type="match status" value="1"/>
</dbReference>
<evidence type="ECO:0000256" key="2">
    <source>
        <dbReference type="ARBA" id="ARBA00022475"/>
    </source>
</evidence>
<feature type="transmembrane region" description="Helical" evidence="6">
    <location>
        <begin position="69"/>
        <end position="87"/>
    </location>
</feature>
<keyword evidence="4 6" id="KW-1133">Transmembrane helix</keyword>
<feature type="transmembrane region" description="Helical" evidence="6">
    <location>
        <begin position="12"/>
        <end position="29"/>
    </location>
</feature>
<feature type="transmembrane region" description="Helical" evidence="6">
    <location>
        <begin position="41"/>
        <end position="63"/>
    </location>
</feature>
<keyword evidence="2" id="KW-1003">Cell membrane</keyword>
<feature type="transmembrane region" description="Helical" evidence="6">
    <location>
        <begin position="148"/>
        <end position="171"/>
    </location>
</feature>
<evidence type="ECO:0000313" key="7">
    <source>
        <dbReference type="EMBL" id="MCC3299617.1"/>
    </source>
</evidence>
<feature type="transmembrane region" description="Helical" evidence="6">
    <location>
        <begin position="214"/>
        <end position="234"/>
    </location>
</feature>
<evidence type="ECO:0000256" key="1">
    <source>
        <dbReference type="ARBA" id="ARBA00004651"/>
    </source>
</evidence>
<feature type="transmembrane region" description="Helical" evidence="6">
    <location>
        <begin position="183"/>
        <end position="202"/>
    </location>
</feature>
<proteinExistence type="predicted"/>
<keyword evidence="8" id="KW-1185">Reference proteome</keyword>
<dbReference type="Proteomes" id="UP001139158">
    <property type="component" value="Unassembled WGS sequence"/>
</dbReference>
<protein>
    <submittedName>
        <fullName evidence="7">Cytochrome c oxidase assembly protein</fullName>
    </submittedName>
</protein>
<comment type="subcellular location">
    <subcellularLocation>
        <location evidence="1">Cell membrane</location>
        <topology evidence="1">Multi-pass membrane protein</topology>
    </subcellularLocation>
</comment>
<dbReference type="GO" id="GO:0005886">
    <property type="term" value="C:plasma membrane"/>
    <property type="evidence" value="ECO:0007669"/>
    <property type="project" value="UniProtKB-SubCell"/>
</dbReference>
<keyword evidence="5 6" id="KW-0472">Membrane</keyword>
<comment type="caution">
    <text evidence="7">The sequence shown here is derived from an EMBL/GenBank/DDBJ whole genome shotgun (WGS) entry which is preliminary data.</text>
</comment>
<evidence type="ECO:0000313" key="8">
    <source>
        <dbReference type="Proteomes" id="UP001139158"/>
    </source>
</evidence>
<dbReference type="InterPro" id="IPR019108">
    <property type="entry name" value="Caa3_assmbl_CtaG-rel"/>
</dbReference>
<name>A0A9X1MIL8_9MICC</name>
<gene>
    <name evidence="7" type="ORF">LJ757_17630</name>
</gene>
<evidence type="ECO:0000256" key="4">
    <source>
        <dbReference type="ARBA" id="ARBA00022989"/>
    </source>
</evidence>
<accession>A0A9X1MIL8</accession>
<dbReference type="AlphaFoldDB" id="A0A9X1MIL8"/>
<dbReference type="EMBL" id="JAJFZV010000019">
    <property type="protein sequence ID" value="MCC3299617.1"/>
    <property type="molecule type" value="Genomic_DNA"/>
</dbReference>
<evidence type="ECO:0000256" key="6">
    <source>
        <dbReference type="SAM" id="Phobius"/>
    </source>
</evidence>
<evidence type="ECO:0000256" key="3">
    <source>
        <dbReference type="ARBA" id="ARBA00022692"/>
    </source>
</evidence>
<dbReference type="RefSeq" id="WP_227897599.1">
    <property type="nucleotide sequence ID" value="NZ_CP099466.1"/>
</dbReference>
<organism evidence="7 8">
    <name type="scientific">Arthrobacter caoxuetaonis</name>
    <dbReference type="NCBI Taxonomy" id="2886935"/>
    <lineage>
        <taxon>Bacteria</taxon>
        <taxon>Bacillati</taxon>
        <taxon>Actinomycetota</taxon>
        <taxon>Actinomycetes</taxon>
        <taxon>Micrococcales</taxon>
        <taxon>Micrococcaceae</taxon>
        <taxon>Arthrobacter</taxon>
    </lineage>
</organism>